<feature type="domain" description="Ig-like" evidence="6">
    <location>
        <begin position="116"/>
        <end position="179"/>
    </location>
</feature>
<dbReference type="GO" id="GO:0004888">
    <property type="term" value="F:transmembrane signaling receptor activity"/>
    <property type="evidence" value="ECO:0007669"/>
    <property type="project" value="TreeGrafter"/>
</dbReference>
<reference evidence="8" key="2">
    <citation type="submission" date="2019-02" db="EMBL/GenBank/DDBJ databases">
        <title>Opniocepnalus argus Var Kimnra genome.</title>
        <authorList>
            <person name="Zhou C."/>
            <person name="Xiao S."/>
        </authorList>
    </citation>
    <scope>NUCLEOTIDE SEQUENCE [LARGE SCALE GENOMIC DNA]</scope>
</reference>
<keyword evidence="2" id="KW-1015">Disulfide bond</keyword>
<feature type="transmembrane region" description="Helical" evidence="4">
    <location>
        <begin position="237"/>
        <end position="260"/>
    </location>
</feature>
<dbReference type="InterPro" id="IPR007110">
    <property type="entry name" value="Ig-like_dom"/>
</dbReference>
<feature type="chain" id="PRO_5026254345" evidence="5">
    <location>
        <begin position="25"/>
        <end position="346"/>
    </location>
</feature>
<keyword evidence="1 5" id="KW-0732">Signal</keyword>
<feature type="domain" description="Ig-like" evidence="6">
    <location>
        <begin position="4"/>
        <end position="111"/>
    </location>
</feature>
<dbReference type="PANTHER" id="PTHR11481:SF64">
    <property type="entry name" value="FC RECEPTOR-LIKE PROTEIN 4"/>
    <property type="match status" value="1"/>
</dbReference>
<reference evidence="7 8" key="1">
    <citation type="submission" date="2019-02" db="EMBL/GenBank/DDBJ databases">
        <title>Opniocepnalus argus genome.</title>
        <authorList>
            <person name="Zhou C."/>
            <person name="Xiao S."/>
        </authorList>
    </citation>
    <scope>NUCLEOTIDE SEQUENCE [LARGE SCALE GENOMIC DNA]</scope>
    <source>
        <strain evidence="7">OARG1902GOOAL</strain>
        <tissue evidence="7">Muscle</tissue>
    </source>
</reference>
<evidence type="ECO:0000259" key="6">
    <source>
        <dbReference type="PROSITE" id="PS50835"/>
    </source>
</evidence>
<keyword evidence="7" id="KW-0675">Receptor</keyword>
<evidence type="ECO:0000256" key="3">
    <source>
        <dbReference type="SAM" id="MobiDB-lite"/>
    </source>
</evidence>
<dbReference type="InterPro" id="IPR003599">
    <property type="entry name" value="Ig_sub"/>
</dbReference>
<dbReference type="GO" id="GO:0007166">
    <property type="term" value="P:cell surface receptor signaling pathway"/>
    <property type="evidence" value="ECO:0007669"/>
    <property type="project" value="TreeGrafter"/>
</dbReference>
<dbReference type="SMART" id="SM00409">
    <property type="entry name" value="IG"/>
    <property type="match status" value="2"/>
</dbReference>
<keyword evidence="4" id="KW-0812">Transmembrane</keyword>
<feature type="signal peptide" evidence="5">
    <location>
        <begin position="1"/>
        <end position="24"/>
    </location>
</feature>
<dbReference type="SUPFAM" id="SSF48726">
    <property type="entry name" value="Immunoglobulin"/>
    <property type="match status" value="2"/>
</dbReference>
<dbReference type="AlphaFoldDB" id="A0A6G1Q7N6"/>
<proteinExistence type="predicted"/>
<sequence length="346" mass="37528">MKSPSVSMLLGVSVLLLSGLTVSAVSVNVSPNLQQFFEGNPVSLSCVEDGQTVKRTVNRTGVENTEECGTSGSSFGKFNGSSCTIANVNPSDSAFYWCDTSGQRRDQVNITVTTDKDLILEIPALPVVRGSAVTLHCRNKDGPITAYFFRNGTRVTDSKLEPEFNISNIQQSDEGFYHCSDDEKGSAKSWLRVTDPPPTTTPHPPTKLYTVKSPFTSFTPSSPHPPASTTPSPSFPIIPVTAVLGALVLLVLVLVGVLLLRNKQTGKKVSSVDVTYADIKIRQQANRNDKPSTDPDTVYSTVRTHKAEPAEVTYGEVVIKHKKKADRRTEQPSDPDVVYSSVRRGV</sequence>
<dbReference type="GO" id="GO:0009897">
    <property type="term" value="C:external side of plasma membrane"/>
    <property type="evidence" value="ECO:0007669"/>
    <property type="project" value="TreeGrafter"/>
</dbReference>
<evidence type="ECO:0000256" key="5">
    <source>
        <dbReference type="SAM" id="SignalP"/>
    </source>
</evidence>
<dbReference type="PANTHER" id="PTHR11481">
    <property type="entry name" value="IMMUNOGLOBULIN FC RECEPTOR"/>
    <property type="match status" value="1"/>
</dbReference>
<dbReference type="InterPro" id="IPR013783">
    <property type="entry name" value="Ig-like_fold"/>
</dbReference>
<evidence type="ECO:0000256" key="2">
    <source>
        <dbReference type="ARBA" id="ARBA00023157"/>
    </source>
</evidence>
<protein>
    <submittedName>
        <fullName evidence="7">Fc receptor-like A Fc receptor-like protein expressed in B-cells</fullName>
    </submittedName>
</protein>
<evidence type="ECO:0000313" key="8">
    <source>
        <dbReference type="Proteomes" id="UP000503349"/>
    </source>
</evidence>
<accession>A0A6G1Q7N6</accession>
<evidence type="ECO:0000256" key="4">
    <source>
        <dbReference type="SAM" id="Phobius"/>
    </source>
</evidence>
<dbReference type="PROSITE" id="PS50835">
    <property type="entry name" value="IG_LIKE"/>
    <property type="match status" value="2"/>
</dbReference>
<dbReference type="Proteomes" id="UP000503349">
    <property type="component" value="Chromosome 13"/>
</dbReference>
<dbReference type="InterPro" id="IPR050488">
    <property type="entry name" value="Ig_Fc_receptor"/>
</dbReference>
<dbReference type="GO" id="GO:0006955">
    <property type="term" value="P:immune response"/>
    <property type="evidence" value="ECO:0007669"/>
    <property type="project" value="TreeGrafter"/>
</dbReference>
<dbReference type="EMBL" id="CM015724">
    <property type="protein sequence ID" value="KAF3698429.1"/>
    <property type="molecule type" value="Genomic_DNA"/>
</dbReference>
<keyword evidence="4" id="KW-0472">Membrane</keyword>
<dbReference type="InterPro" id="IPR036179">
    <property type="entry name" value="Ig-like_dom_sf"/>
</dbReference>
<gene>
    <name evidence="7" type="ORF">EXN66_Car014110</name>
</gene>
<evidence type="ECO:0000313" key="7">
    <source>
        <dbReference type="EMBL" id="KAF3698429.1"/>
    </source>
</evidence>
<evidence type="ECO:0000256" key="1">
    <source>
        <dbReference type="ARBA" id="ARBA00022729"/>
    </source>
</evidence>
<feature type="region of interest" description="Disordered" evidence="3">
    <location>
        <begin position="318"/>
        <end position="346"/>
    </location>
</feature>
<organism evidence="7 8">
    <name type="scientific">Channa argus</name>
    <name type="common">Northern snakehead</name>
    <name type="synonym">Ophicephalus argus</name>
    <dbReference type="NCBI Taxonomy" id="215402"/>
    <lineage>
        <taxon>Eukaryota</taxon>
        <taxon>Metazoa</taxon>
        <taxon>Chordata</taxon>
        <taxon>Craniata</taxon>
        <taxon>Vertebrata</taxon>
        <taxon>Euteleostomi</taxon>
        <taxon>Actinopterygii</taxon>
        <taxon>Neopterygii</taxon>
        <taxon>Teleostei</taxon>
        <taxon>Neoteleostei</taxon>
        <taxon>Acanthomorphata</taxon>
        <taxon>Anabantaria</taxon>
        <taxon>Anabantiformes</taxon>
        <taxon>Channoidei</taxon>
        <taxon>Channidae</taxon>
        <taxon>Channa</taxon>
    </lineage>
</organism>
<keyword evidence="8" id="KW-1185">Reference proteome</keyword>
<name>A0A6G1Q7N6_CHAAH</name>
<keyword evidence="4" id="KW-1133">Transmembrane helix</keyword>
<dbReference type="Gene3D" id="2.60.40.10">
    <property type="entry name" value="Immunoglobulins"/>
    <property type="match status" value="2"/>
</dbReference>